<dbReference type="InterPro" id="IPR050557">
    <property type="entry name" value="RTX_toxin/Mannuronan_C5-epim"/>
</dbReference>
<dbReference type="InterPro" id="IPR011049">
    <property type="entry name" value="Serralysin-like_metalloprot_C"/>
</dbReference>
<dbReference type="Proteomes" id="UP000319191">
    <property type="component" value="Unassembled WGS sequence"/>
</dbReference>
<evidence type="ECO:0000256" key="1">
    <source>
        <dbReference type="ARBA" id="ARBA00004613"/>
    </source>
</evidence>
<dbReference type="PANTHER" id="PTHR38340:SF1">
    <property type="entry name" value="S-LAYER PROTEIN"/>
    <property type="match status" value="1"/>
</dbReference>
<evidence type="ECO:0000313" key="4">
    <source>
        <dbReference type="EMBL" id="TRU89489.1"/>
    </source>
</evidence>
<dbReference type="InterPro" id="IPR001343">
    <property type="entry name" value="Hemolysn_Ca-bd"/>
</dbReference>
<dbReference type="InterPro" id="IPR018511">
    <property type="entry name" value="Hemolysin-typ_Ca-bd_CS"/>
</dbReference>
<dbReference type="AlphaFoldDB" id="A0A552J159"/>
<dbReference type="PROSITE" id="PS00330">
    <property type="entry name" value="HEMOLYSIN_CALCIUM"/>
    <property type="match status" value="3"/>
</dbReference>
<evidence type="ECO:0000256" key="3">
    <source>
        <dbReference type="SAM" id="MobiDB-lite"/>
    </source>
</evidence>
<gene>
    <name evidence="4" type="ORF">EWV54_08410</name>
</gene>
<feature type="compositionally biased region" description="Polar residues" evidence="3">
    <location>
        <begin position="202"/>
        <end position="216"/>
    </location>
</feature>
<accession>A0A552J159</accession>
<comment type="subcellular location">
    <subcellularLocation>
        <location evidence="1">Secreted</location>
    </subcellularLocation>
</comment>
<evidence type="ECO:0000256" key="2">
    <source>
        <dbReference type="ARBA" id="ARBA00022525"/>
    </source>
</evidence>
<dbReference type="GO" id="GO:0005576">
    <property type="term" value="C:extracellular region"/>
    <property type="evidence" value="ECO:0007669"/>
    <property type="project" value="UniProtKB-SubCell"/>
</dbReference>
<name>A0A552J159_9CHRO</name>
<dbReference type="GO" id="GO:0005509">
    <property type="term" value="F:calcium ion binding"/>
    <property type="evidence" value="ECO:0007669"/>
    <property type="project" value="InterPro"/>
</dbReference>
<keyword evidence="2" id="KW-0964">Secreted</keyword>
<proteinExistence type="predicted"/>
<dbReference type="SUPFAM" id="SSF51120">
    <property type="entry name" value="beta-Roll"/>
    <property type="match status" value="2"/>
</dbReference>
<reference evidence="4 5" key="1">
    <citation type="submission" date="2019-01" db="EMBL/GenBank/DDBJ databases">
        <title>Coherence of Microcystis species and biogeography revealed through population genomics.</title>
        <authorList>
            <person name="Perez-Carrascal O.M."/>
            <person name="Terrat Y."/>
            <person name="Giani A."/>
            <person name="Fortin N."/>
            <person name="Tromas N."/>
            <person name="Shapiro B.J."/>
        </authorList>
    </citation>
    <scope>NUCLEOTIDE SEQUENCE [LARGE SCALE GENOMIC DNA]</scope>
    <source>
        <strain evidence="4">Mn_MB_F_20050700_S1D</strain>
    </source>
</reference>
<dbReference type="Pfam" id="PF00353">
    <property type="entry name" value="HemolysinCabind"/>
    <property type="match status" value="3"/>
</dbReference>
<evidence type="ECO:0000313" key="5">
    <source>
        <dbReference type="Proteomes" id="UP000319191"/>
    </source>
</evidence>
<protein>
    <submittedName>
        <fullName evidence="4">Calcium-binding protein</fullName>
    </submittedName>
</protein>
<feature type="region of interest" description="Disordered" evidence="3">
    <location>
        <begin position="202"/>
        <end position="227"/>
    </location>
</feature>
<dbReference type="Gene3D" id="2.150.10.10">
    <property type="entry name" value="Serralysin-like metalloprotease, C-terminal"/>
    <property type="match status" value="3"/>
</dbReference>
<dbReference type="PANTHER" id="PTHR38340">
    <property type="entry name" value="S-LAYER PROTEIN"/>
    <property type="match status" value="1"/>
</dbReference>
<dbReference type="EMBL" id="SFAV01000111">
    <property type="protein sequence ID" value="TRU89489.1"/>
    <property type="molecule type" value="Genomic_DNA"/>
</dbReference>
<sequence length="397" mass="40546">MTLFSSMPQIYFDFANLDVFTAPGTPADNWQIFGLNGNDSLTGGSLADTIYGGDDNDSLFGLGGDDVLNGGTGDDFFDGGSGNDYAFGDIGNDTFFGGSGNDFFDGGAGADVANYSSFASSITLRPTGTILKGSGGTDQLFQVETIIANAGVSNNTIDGSSAASPASINVNLGLSTNNLQVVGGPVLTFTVTNFDNVIGTNQNDSITGDNQANQLSGNGGSDTINGGIGNDTLNGGLGNDSLNGGSEDDFLSGVNSASLSPGTNEIDTLTGAAGVDRFILGDSSKAYYLTSSPAPFGVNDYARITDFQAGTDKLQLRSGINYLFSPVSPPAIPGNFFVYRDNATVGSLTSADDLVAAMTVTGTFNSAIDVIFVAPIFPPEPITITPEPITITPIPIA</sequence>
<dbReference type="PRINTS" id="PR00313">
    <property type="entry name" value="CABNDNGRPT"/>
</dbReference>
<comment type="caution">
    <text evidence="4">The sequence shown here is derived from an EMBL/GenBank/DDBJ whole genome shotgun (WGS) entry which is preliminary data.</text>
</comment>
<organism evidence="4 5">
    <name type="scientific">Microcystis novacekii Mn_MB_F_20050700_S1D</name>
    <dbReference type="NCBI Taxonomy" id="2486266"/>
    <lineage>
        <taxon>Bacteria</taxon>
        <taxon>Bacillati</taxon>
        <taxon>Cyanobacteriota</taxon>
        <taxon>Cyanophyceae</taxon>
        <taxon>Oscillatoriophycideae</taxon>
        <taxon>Chroococcales</taxon>
        <taxon>Microcystaceae</taxon>
        <taxon>Microcystis</taxon>
    </lineage>
</organism>